<geneLocation type="chloroplast" evidence="1"/>
<sequence length="95" mass="11732">MIIKFMFFIFYKFLFFFPDFLNIQRKSFRNFLKNDFILELSKIKTIVNSKQLIINFFCENYKFFVPTFNIEKSILLSRTYCSRFYIPVRATIIFL</sequence>
<reference evidence="1" key="1">
    <citation type="submission" date="2018-07" db="EMBL/GenBank/DDBJ databases">
        <authorList>
            <person name="Quirk P.G."/>
            <person name="Krulwich T.A."/>
        </authorList>
    </citation>
    <scope>NUCLEOTIDE SEQUENCE</scope>
</reference>
<gene>
    <name evidence="1" type="primary">rpoBa</name>
</gene>
<keyword evidence="1" id="KW-0150">Chloroplast</keyword>
<organism evidence="1">
    <name type="scientific">Dichotomosiphon tuberosus</name>
    <dbReference type="NCBI Taxonomy" id="118263"/>
    <lineage>
        <taxon>Eukaryota</taxon>
        <taxon>Viridiplantae</taxon>
        <taxon>Chlorophyta</taxon>
        <taxon>core chlorophytes</taxon>
        <taxon>Ulvophyceae</taxon>
        <taxon>TCBD clade</taxon>
        <taxon>Bryopsidales</taxon>
        <taxon>Halimedineae</taxon>
        <taxon>Dichotomosiphonaceae</taxon>
        <taxon>Dichotomosiphon</taxon>
    </lineage>
</organism>
<accession>A0A386AWZ2</accession>
<dbReference type="EMBL" id="MH591082">
    <property type="protein sequence ID" value="AYC63882.1"/>
    <property type="molecule type" value="Genomic_DNA"/>
</dbReference>
<protein>
    <submittedName>
        <fullName evidence="1">RNA polymerase b-subunit</fullName>
    </submittedName>
</protein>
<dbReference type="SUPFAM" id="SSF64484">
    <property type="entry name" value="beta and beta-prime subunits of DNA dependent RNA-polymerase"/>
    <property type="match status" value="1"/>
</dbReference>
<dbReference type="AlphaFoldDB" id="A0A386AWZ2"/>
<name>A0A386AWZ2_9CHLO</name>
<dbReference type="Gene3D" id="3.90.1100.10">
    <property type="match status" value="1"/>
</dbReference>
<proteinExistence type="predicted"/>
<keyword evidence="1" id="KW-0934">Plastid</keyword>
<reference evidence="1" key="2">
    <citation type="journal article" date="2019" name="Mol. Phylogenet. Evol.">
        <title>Reassessment of the classification of bryopsidales (chlorophyta) based on chloroplast phylogenomic analyses.</title>
        <authorList>
            <person name="Cremen M.C."/>
            <person name="Leliaert F."/>
            <person name="West J."/>
            <person name="Lam D.W."/>
            <person name="Shimada S."/>
            <person name="Lopez-Bautista J.M."/>
            <person name="Verbruggen H."/>
        </authorList>
    </citation>
    <scope>NUCLEOTIDE SEQUENCE</scope>
</reference>
<evidence type="ECO:0000313" key="1">
    <source>
        <dbReference type="EMBL" id="AYC63882.1"/>
    </source>
</evidence>